<comment type="caution">
    <text evidence="6">The sequence shown here is derived from an EMBL/GenBank/DDBJ whole genome shotgun (WGS) entry which is preliminary data.</text>
</comment>
<feature type="compositionally biased region" description="Polar residues" evidence="4">
    <location>
        <begin position="349"/>
        <end position="361"/>
    </location>
</feature>
<evidence type="ECO:0000313" key="6">
    <source>
        <dbReference type="EMBL" id="KAL3390659.1"/>
    </source>
</evidence>
<feature type="region of interest" description="Disordered" evidence="4">
    <location>
        <begin position="504"/>
        <end position="535"/>
    </location>
</feature>
<accession>A0ABD2WC38</accession>
<feature type="domain" description="ARID" evidence="5">
    <location>
        <begin position="248"/>
        <end position="340"/>
    </location>
</feature>
<feature type="compositionally biased region" description="Polar residues" evidence="4">
    <location>
        <begin position="986"/>
        <end position="998"/>
    </location>
</feature>
<feature type="compositionally biased region" description="Polar residues" evidence="4">
    <location>
        <begin position="1033"/>
        <end position="1046"/>
    </location>
</feature>
<feature type="region of interest" description="Disordered" evidence="4">
    <location>
        <begin position="179"/>
        <end position="245"/>
    </location>
</feature>
<feature type="compositionally biased region" description="Polar residues" evidence="4">
    <location>
        <begin position="833"/>
        <end position="842"/>
    </location>
</feature>
<dbReference type="Proteomes" id="UP001627154">
    <property type="component" value="Unassembled WGS sequence"/>
</dbReference>
<feature type="region of interest" description="Disordered" evidence="4">
    <location>
        <begin position="939"/>
        <end position="1069"/>
    </location>
</feature>
<feature type="compositionally biased region" description="Polar residues" evidence="4">
    <location>
        <begin position="214"/>
        <end position="239"/>
    </location>
</feature>
<protein>
    <recommendedName>
        <fullName evidence="5">ARID domain-containing protein</fullName>
    </recommendedName>
</protein>
<dbReference type="PANTHER" id="PTHR13964">
    <property type="entry name" value="RBP-RELATED"/>
    <property type="match status" value="1"/>
</dbReference>
<dbReference type="InterPro" id="IPR001606">
    <property type="entry name" value="ARID_dom"/>
</dbReference>
<feature type="compositionally biased region" description="Polar residues" evidence="4">
    <location>
        <begin position="676"/>
        <end position="686"/>
    </location>
</feature>
<evidence type="ECO:0000256" key="2">
    <source>
        <dbReference type="ARBA" id="ARBA00023163"/>
    </source>
</evidence>
<evidence type="ECO:0000313" key="7">
    <source>
        <dbReference type="Proteomes" id="UP001627154"/>
    </source>
</evidence>
<evidence type="ECO:0000256" key="1">
    <source>
        <dbReference type="ARBA" id="ARBA00023015"/>
    </source>
</evidence>
<dbReference type="PANTHER" id="PTHR13964:SF44">
    <property type="entry name" value="ARID DOMAIN-CONTAINING PROTEIN"/>
    <property type="match status" value="1"/>
</dbReference>
<keyword evidence="1" id="KW-0805">Transcription regulation</keyword>
<evidence type="ECO:0000256" key="3">
    <source>
        <dbReference type="ARBA" id="ARBA00023242"/>
    </source>
</evidence>
<feature type="region of interest" description="Disordered" evidence="4">
    <location>
        <begin position="656"/>
        <end position="686"/>
    </location>
</feature>
<feature type="compositionally biased region" description="Polar residues" evidence="4">
    <location>
        <begin position="941"/>
        <end position="975"/>
    </location>
</feature>
<dbReference type="Gene3D" id="1.10.150.60">
    <property type="entry name" value="ARID DNA-binding domain"/>
    <property type="match status" value="1"/>
</dbReference>
<feature type="compositionally biased region" description="Polar residues" evidence="4">
    <location>
        <begin position="427"/>
        <end position="445"/>
    </location>
</feature>
<feature type="compositionally biased region" description="Polar residues" evidence="4">
    <location>
        <begin position="378"/>
        <end position="391"/>
    </location>
</feature>
<keyword evidence="7" id="KW-1185">Reference proteome</keyword>
<feature type="region of interest" description="Disordered" evidence="4">
    <location>
        <begin position="871"/>
        <end position="896"/>
    </location>
</feature>
<feature type="compositionally biased region" description="Low complexity" evidence="4">
    <location>
        <begin position="193"/>
        <end position="213"/>
    </location>
</feature>
<evidence type="ECO:0000259" key="5">
    <source>
        <dbReference type="PROSITE" id="PS51011"/>
    </source>
</evidence>
<feature type="region of interest" description="Disordered" evidence="4">
    <location>
        <begin position="342"/>
        <end position="469"/>
    </location>
</feature>
<dbReference type="InterPro" id="IPR051232">
    <property type="entry name" value="ARID/SWI1_ChromRemod"/>
</dbReference>
<name>A0ABD2WC38_9HYME</name>
<dbReference type="SMART" id="SM01014">
    <property type="entry name" value="ARID"/>
    <property type="match status" value="1"/>
</dbReference>
<evidence type="ECO:0000256" key="4">
    <source>
        <dbReference type="SAM" id="MobiDB-lite"/>
    </source>
</evidence>
<feature type="region of interest" description="Disordered" evidence="4">
    <location>
        <begin position="811"/>
        <end position="842"/>
    </location>
</feature>
<dbReference type="SUPFAM" id="SSF46774">
    <property type="entry name" value="ARID-like"/>
    <property type="match status" value="1"/>
</dbReference>
<feature type="compositionally biased region" description="Basic and acidic residues" evidence="4">
    <location>
        <begin position="510"/>
        <end position="535"/>
    </location>
</feature>
<dbReference type="CDD" id="cd16869">
    <property type="entry name" value="ARID_ARID5"/>
    <property type="match status" value="1"/>
</dbReference>
<feature type="compositionally biased region" description="Basic and acidic residues" evidence="4">
    <location>
        <begin position="1058"/>
        <end position="1069"/>
    </location>
</feature>
<feature type="compositionally biased region" description="Low complexity" evidence="4">
    <location>
        <begin position="999"/>
        <end position="1014"/>
    </location>
</feature>
<gene>
    <name evidence="6" type="ORF">TKK_014396</name>
</gene>
<dbReference type="AlphaFoldDB" id="A0ABD2WC38"/>
<keyword evidence="2" id="KW-0804">Transcription</keyword>
<dbReference type="EMBL" id="JBJJXI010000116">
    <property type="protein sequence ID" value="KAL3390659.1"/>
    <property type="molecule type" value="Genomic_DNA"/>
</dbReference>
<keyword evidence="3" id="KW-0539">Nucleus</keyword>
<feature type="compositionally biased region" description="Basic residues" evidence="4">
    <location>
        <begin position="179"/>
        <end position="190"/>
    </location>
</feature>
<dbReference type="Pfam" id="PF01388">
    <property type="entry name" value="ARID"/>
    <property type="match status" value="1"/>
</dbReference>
<organism evidence="6 7">
    <name type="scientific">Trichogramma kaykai</name>
    <dbReference type="NCBI Taxonomy" id="54128"/>
    <lineage>
        <taxon>Eukaryota</taxon>
        <taxon>Metazoa</taxon>
        <taxon>Ecdysozoa</taxon>
        <taxon>Arthropoda</taxon>
        <taxon>Hexapoda</taxon>
        <taxon>Insecta</taxon>
        <taxon>Pterygota</taxon>
        <taxon>Neoptera</taxon>
        <taxon>Endopterygota</taxon>
        <taxon>Hymenoptera</taxon>
        <taxon>Apocrita</taxon>
        <taxon>Proctotrupomorpha</taxon>
        <taxon>Chalcidoidea</taxon>
        <taxon>Trichogrammatidae</taxon>
        <taxon>Trichogramma</taxon>
    </lineage>
</organism>
<feature type="compositionally biased region" description="Low complexity" evidence="4">
    <location>
        <begin position="446"/>
        <end position="469"/>
    </location>
</feature>
<dbReference type="SMART" id="SM00501">
    <property type="entry name" value="BRIGHT"/>
    <property type="match status" value="1"/>
</dbReference>
<reference evidence="6 7" key="1">
    <citation type="journal article" date="2024" name="bioRxiv">
        <title>A reference genome for Trichogramma kaykai: A tiny desert-dwelling parasitoid wasp with competing sex-ratio distorters.</title>
        <authorList>
            <person name="Culotta J."/>
            <person name="Lindsey A.R."/>
        </authorList>
    </citation>
    <scope>NUCLEOTIDE SEQUENCE [LARGE SCALE GENOMIC DNA]</scope>
    <source>
        <strain evidence="6 7">KSX58</strain>
    </source>
</reference>
<proteinExistence type="predicted"/>
<dbReference type="PROSITE" id="PS51011">
    <property type="entry name" value="ARID"/>
    <property type="match status" value="1"/>
</dbReference>
<dbReference type="InterPro" id="IPR036431">
    <property type="entry name" value="ARID_dom_sf"/>
</dbReference>
<sequence>MYHYLTHRDIIFDEVLSISEKVVIRVHDLATCLSPELEWTYGRSNVLPPTPPSYLDANPLHPQTLTNPGLDFSDVERHLKDLESNTLLTRRSSGNDLLTQNSQNQPKVVVLSYARYCRYRALIRRLEGSESKWASTEMAAALGGFFASNDTKILFCRDTFDYPDLETHEMLCNHLAPKLKGRPRRKRKKRDVSPAGESSNESEASVASSATASTFKGLNTSSTIECRTRPPSRSSNASTPVKKEKKIGVEEKRFVAEIHQFMTARKTPLGKMPLLGYKQIDLYMFYTTVQELGGYDKVSANRLWKSIYDSLGGNIGSTSAATITRKHYEKLLLPYERSKKGFDDEDIKTNNGGRLSKTPSFEASDDYPDVKRECLSPGATSEAQNLTTEKLSPSHMVAPDTTNKSRNETGKSSSLRNVRVKSERLKSLNTMIAGTQQQQSVPNSPTSLTAISCSSTSSPTSNSPISTTPALERQLNSPLVSNQVIPSSSPPGLPVNASVTPTAATLTPLPEKDLKEMKLDSKGKENIPLYEKDKPRSPELVDLENDAEPSVRDKIIVPIVPNFKKRKLEILREGGLDITTVDNDIRPSVIQPTTVVTTLNTSTATSATASVTSPTNLWSDKAGEKSFMPPTKAIIPKLINVTVTPDISHILPLEAEQRHQQRQQQHSPKFPPSQPPISKSPTNRVINVGSPHNSSLLQLYADANVPAPHSISAQLTQRFGAESVTTANGRPVPPPKVTQGISIFGNSCLSRRVYGNPNEVVEKTSHSSLNMLNRLILNMIIFSLSLFPFYKGIISRFLNFFSSPIGSPIMYKGPSTSNRSSPRPADVLDLSRKTSSQSIQQPELSRANLEIVKVPVIPRPKPLNLEISSLRKEREDTSPKLPQAPISGTPHTLAGLDSRSKSQFITGKAVPSTRTTYTDPLLEARTMVSSNLEITLVSPRKSANNKYHEQNNYSTKNPVSNPPQQVLTQNSSAQRANGKLPIRVLSSESLTNSYQSRKLSGSNNSLNNSNSGNNVNQRSMPHQQHPVVIPNIPNLSHLSGASNYNKKNPESANYAPSGDKRKSDNKDNHYKNDVEKKIRDDMHSLATKQQNRETEARRHSAPVMPNYMSFPPTANPYLHQLASNIMTPNMLPPNQTAAAVAAAGKFLPILDPMSYPYFNGLLPGPHLPPSPNLLPFLPPEMTAYYKHMLADTSQQRSGGVHQPTPPTSK</sequence>